<gene>
    <name evidence="9" type="ORF">PENARI_c010G06823</name>
</gene>
<dbReference type="OrthoDB" id="1077582at2759"/>
<evidence type="ECO:0000256" key="1">
    <source>
        <dbReference type="ARBA" id="ARBA00004141"/>
    </source>
</evidence>
<name>A0A1F5LGW4_PENAI</name>
<evidence type="ECO:0000256" key="2">
    <source>
        <dbReference type="ARBA" id="ARBA00007282"/>
    </source>
</evidence>
<feature type="transmembrane region" description="Helical" evidence="7">
    <location>
        <begin position="394"/>
        <end position="414"/>
    </location>
</feature>
<feature type="transmembrane region" description="Helical" evidence="7">
    <location>
        <begin position="315"/>
        <end position="337"/>
    </location>
</feature>
<dbReference type="InterPro" id="IPR044851">
    <property type="entry name" value="Wax_synthase"/>
</dbReference>
<evidence type="ECO:0000259" key="8">
    <source>
        <dbReference type="Pfam" id="PF13813"/>
    </source>
</evidence>
<sequence>MDKIKSSKIPEVLTLYAIHCLLPATLLLTTPKRSTLRYLSIPCSIWIAYRAINLAAELGPGFIWCEFARLTLSIVLQSFNWLLLNPKDINDLPVEAGHGVSRLYYVARLFYQPRGIRTPWQIKNAPQQPGYYQRRGLKEPSRGRFLVRQSAIAVWQYLALDIFATLALQQALEQEKHGALPSVVQWGLSVEQWIERLISNLVAGFVVSRILIDFHHRAFSIIVVGLGLDSPSNCPPLFGKAGDADTMRGFWAKFWHQLLQQPLTSMGTSITRDLLGLPSRSLLERYMNVFVVFFLSGGLHVVLDFVQGIPMQESGAILFFATAPVGLLIEDGIKALWKSLNPPDKSVPRPMWQRTLGLLWAMAWLGVTSTWYFYPQMLRPQNQALVPLTLANQVSLPMLAGIVLVGGAVIAFVFEVEV</sequence>
<protein>
    <recommendedName>
        <fullName evidence="8">Wax synthase domain-containing protein</fullName>
    </recommendedName>
</protein>
<keyword evidence="6 7" id="KW-0472">Membrane</keyword>
<keyword evidence="5 7" id="KW-1133">Transmembrane helix</keyword>
<keyword evidence="4 7" id="KW-0812">Transmembrane</keyword>
<evidence type="ECO:0000256" key="7">
    <source>
        <dbReference type="SAM" id="Phobius"/>
    </source>
</evidence>
<keyword evidence="3" id="KW-0808">Transferase</keyword>
<dbReference type="GO" id="GO:0006629">
    <property type="term" value="P:lipid metabolic process"/>
    <property type="evidence" value="ECO:0007669"/>
    <property type="project" value="InterPro"/>
</dbReference>
<evidence type="ECO:0000256" key="6">
    <source>
        <dbReference type="ARBA" id="ARBA00023136"/>
    </source>
</evidence>
<reference evidence="9 10" key="1">
    <citation type="journal article" date="2016" name="Sci. Rep.">
        <title>Penicillium arizonense, a new, genome sequenced fungal species, reveals a high chemical diversity in secreted metabolites.</title>
        <authorList>
            <person name="Grijseels S."/>
            <person name="Nielsen J.C."/>
            <person name="Randelovic M."/>
            <person name="Nielsen J."/>
            <person name="Nielsen K.F."/>
            <person name="Workman M."/>
            <person name="Frisvad J.C."/>
        </authorList>
    </citation>
    <scope>NUCLEOTIDE SEQUENCE [LARGE SCALE GENOMIC DNA]</scope>
    <source>
        <strain evidence="9 10">CBS 141311</strain>
    </source>
</reference>
<evidence type="ECO:0000313" key="10">
    <source>
        <dbReference type="Proteomes" id="UP000177622"/>
    </source>
</evidence>
<evidence type="ECO:0000313" key="9">
    <source>
        <dbReference type="EMBL" id="OGE52453.1"/>
    </source>
</evidence>
<comment type="similarity">
    <text evidence="2">Belongs to the wax synthase family.</text>
</comment>
<dbReference type="RefSeq" id="XP_022487895.1">
    <property type="nucleotide sequence ID" value="XM_022632280.1"/>
</dbReference>
<dbReference type="AlphaFoldDB" id="A0A1F5LGW4"/>
<dbReference type="GO" id="GO:0016020">
    <property type="term" value="C:membrane"/>
    <property type="evidence" value="ECO:0007669"/>
    <property type="project" value="UniProtKB-SubCell"/>
</dbReference>
<evidence type="ECO:0000256" key="4">
    <source>
        <dbReference type="ARBA" id="ARBA00022692"/>
    </source>
</evidence>
<evidence type="ECO:0000256" key="3">
    <source>
        <dbReference type="ARBA" id="ARBA00022679"/>
    </source>
</evidence>
<feature type="transmembrane region" description="Helical" evidence="7">
    <location>
        <begin position="357"/>
        <end position="374"/>
    </location>
</feature>
<organism evidence="9 10">
    <name type="scientific">Penicillium arizonense</name>
    <dbReference type="NCBI Taxonomy" id="1835702"/>
    <lineage>
        <taxon>Eukaryota</taxon>
        <taxon>Fungi</taxon>
        <taxon>Dikarya</taxon>
        <taxon>Ascomycota</taxon>
        <taxon>Pezizomycotina</taxon>
        <taxon>Eurotiomycetes</taxon>
        <taxon>Eurotiomycetidae</taxon>
        <taxon>Eurotiales</taxon>
        <taxon>Aspergillaceae</taxon>
        <taxon>Penicillium</taxon>
    </lineage>
</organism>
<feature type="transmembrane region" description="Helical" evidence="7">
    <location>
        <begin position="286"/>
        <end position="303"/>
    </location>
</feature>
<proteinExistence type="inferred from homology"/>
<dbReference type="GeneID" id="34577014"/>
<comment type="subcellular location">
    <subcellularLocation>
        <location evidence="1">Membrane</location>
        <topology evidence="1">Multi-pass membrane protein</topology>
    </subcellularLocation>
</comment>
<keyword evidence="10" id="KW-1185">Reference proteome</keyword>
<accession>A0A1F5LGW4</accession>
<dbReference type="InterPro" id="IPR032805">
    <property type="entry name" value="Wax_synthase_dom"/>
</dbReference>
<dbReference type="PANTHER" id="PTHR31595:SF27">
    <property type="entry name" value="WAX SYNTHASE DOMAIN-CONTAINING PROTEIN-RELATED"/>
    <property type="match status" value="1"/>
</dbReference>
<dbReference type="EMBL" id="LXJU01000010">
    <property type="protein sequence ID" value="OGE52453.1"/>
    <property type="molecule type" value="Genomic_DNA"/>
</dbReference>
<dbReference type="Proteomes" id="UP000177622">
    <property type="component" value="Unassembled WGS sequence"/>
</dbReference>
<dbReference type="PANTHER" id="PTHR31595">
    <property type="entry name" value="LONG-CHAIN-ALCOHOL O-FATTY-ACYLTRANSFERASE 3-RELATED"/>
    <property type="match status" value="1"/>
</dbReference>
<feature type="domain" description="Wax synthase" evidence="8">
    <location>
        <begin position="234"/>
        <end position="321"/>
    </location>
</feature>
<dbReference type="Pfam" id="PF13813">
    <property type="entry name" value="MBOAT_2"/>
    <property type="match status" value="1"/>
</dbReference>
<comment type="caution">
    <text evidence="9">The sequence shown here is derived from an EMBL/GenBank/DDBJ whole genome shotgun (WGS) entry which is preliminary data.</text>
</comment>
<dbReference type="GO" id="GO:0008374">
    <property type="term" value="F:O-acyltransferase activity"/>
    <property type="evidence" value="ECO:0007669"/>
    <property type="project" value="InterPro"/>
</dbReference>
<evidence type="ECO:0000256" key="5">
    <source>
        <dbReference type="ARBA" id="ARBA00022989"/>
    </source>
</evidence>